<keyword evidence="5" id="KW-0808">Transferase</keyword>
<dbReference type="PANTHER" id="PTHR43065">
    <property type="entry name" value="SENSOR HISTIDINE KINASE"/>
    <property type="match status" value="1"/>
</dbReference>
<dbReference type="Pfam" id="PF22673">
    <property type="entry name" value="MCP-like_PDC_1"/>
    <property type="match status" value="1"/>
</dbReference>
<name>A0A560JI11_9PROT</name>
<dbReference type="PANTHER" id="PTHR43065:SF46">
    <property type="entry name" value="C4-DICARBOXYLATE TRANSPORT SENSOR PROTEIN DCTB"/>
    <property type="match status" value="1"/>
</dbReference>
<dbReference type="InterPro" id="IPR036890">
    <property type="entry name" value="HATPase_C_sf"/>
</dbReference>
<keyword evidence="7 16" id="KW-0418">Kinase</keyword>
<dbReference type="SUPFAM" id="SSF47384">
    <property type="entry name" value="Homodimeric domain of signal transducing histidine kinase"/>
    <property type="match status" value="1"/>
</dbReference>
<dbReference type="InterPro" id="IPR011006">
    <property type="entry name" value="CheY-like_superfamily"/>
</dbReference>
<evidence type="ECO:0000256" key="1">
    <source>
        <dbReference type="ARBA" id="ARBA00000085"/>
    </source>
</evidence>
<keyword evidence="11" id="KW-0812">Transmembrane</keyword>
<keyword evidence="4 10" id="KW-0597">Phosphoprotein</keyword>
<dbReference type="InterPro" id="IPR003661">
    <property type="entry name" value="HisK_dim/P_dom"/>
</dbReference>
<evidence type="ECO:0000256" key="6">
    <source>
        <dbReference type="ARBA" id="ARBA00022741"/>
    </source>
</evidence>
<dbReference type="InterPro" id="IPR003660">
    <property type="entry name" value="HAMP_dom"/>
</dbReference>
<dbReference type="InterPro" id="IPR004358">
    <property type="entry name" value="Sig_transdc_His_kin-like_C"/>
</dbReference>
<evidence type="ECO:0000313" key="16">
    <source>
        <dbReference type="EMBL" id="TWB70831.1"/>
    </source>
</evidence>
<comment type="subcellular location">
    <subcellularLocation>
        <location evidence="2">Membrane</location>
    </subcellularLocation>
</comment>
<dbReference type="PROSITE" id="PS50112">
    <property type="entry name" value="PAS"/>
    <property type="match status" value="1"/>
</dbReference>
<keyword evidence="9" id="KW-0902">Two-component regulatory system</keyword>
<dbReference type="SMART" id="SM00388">
    <property type="entry name" value="HisKA"/>
    <property type="match status" value="1"/>
</dbReference>
<feature type="domain" description="PAS" evidence="14">
    <location>
        <begin position="418"/>
        <end position="487"/>
    </location>
</feature>
<dbReference type="Gene3D" id="3.30.565.10">
    <property type="entry name" value="Histidine kinase-like ATPase, C-terminal domain"/>
    <property type="match status" value="1"/>
</dbReference>
<evidence type="ECO:0000256" key="2">
    <source>
        <dbReference type="ARBA" id="ARBA00004370"/>
    </source>
</evidence>
<evidence type="ECO:0000256" key="4">
    <source>
        <dbReference type="ARBA" id="ARBA00022553"/>
    </source>
</evidence>
<dbReference type="PROSITE" id="PS50885">
    <property type="entry name" value="HAMP"/>
    <property type="match status" value="1"/>
</dbReference>
<accession>A0A560JI11</accession>
<dbReference type="Pfam" id="PF08448">
    <property type="entry name" value="PAS_4"/>
    <property type="match status" value="1"/>
</dbReference>
<dbReference type="EC" id="2.7.13.3" evidence="3"/>
<feature type="transmembrane region" description="Helical" evidence="11">
    <location>
        <begin position="23"/>
        <end position="43"/>
    </location>
</feature>
<evidence type="ECO:0000256" key="3">
    <source>
        <dbReference type="ARBA" id="ARBA00012438"/>
    </source>
</evidence>
<feature type="domain" description="HAMP" evidence="15">
    <location>
        <begin position="358"/>
        <end position="410"/>
    </location>
</feature>
<dbReference type="CDD" id="cd00156">
    <property type="entry name" value="REC"/>
    <property type="match status" value="1"/>
</dbReference>
<dbReference type="SUPFAM" id="SSF55874">
    <property type="entry name" value="ATPase domain of HSP90 chaperone/DNA topoisomerase II/histidine kinase"/>
    <property type="match status" value="1"/>
</dbReference>
<feature type="domain" description="Response regulatory" evidence="13">
    <location>
        <begin position="823"/>
        <end position="939"/>
    </location>
</feature>
<evidence type="ECO:0000256" key="10">
    <source>
        <dbReference type="PROSITE-ProRule" id="PRU00169"/>
    </source>
</evidence>
<dbReference type="SUPFAM" id="SSF52172">
    <property type="entry name" value="CheY-like"/>
    <property type="match status" value="1"/>
</dbReference>
<dbReference type="Proteomes" id="UP000320516">
    <property type="component" value="Unassembled WGS sequence"/>
</dbReference>
<gene>
    <name evidence="16" type="ORF">FBZ87_107215</name>
</gene>
<proteinExistence type="predicted"/>
<dbReference type="InterPro" id="IPR000014">
    <property type="entry name" value="PAS"/>
</dbReference>
<dbReference type="InterPro" id="IPR005467">
    <property type="entry name" value="His_kinase_dom"/>
</dbReference>
<dbReference type="InterPro" id="IPR001789">
    <property type="entry name" value="Sig_transdc_resp-reg_receiver"/>
</dbReference>
<keyword evidence="11" id="KW-0472">Membrane</keyword>
<keyword evidence="8" id="KW-0067">ATP-binding</keyword>
<dbReference type="InterPro" id="IPR035965">
    <property type="entry name" value="PAS-like_dom_sf"/>
</dbReference>
<comment type="catalytic activity">
    <reaction evidence="1">
        <text>ATP + protein L-histidine = ADP + protein N-phospho-L-histidine.</text>
        <dbReference type="EC" id="2.7.13.3"/>
    </reaction>
</comment>
<protein>
    <recommendedName>
        <fullName evidence="3">histidine kinase</fullName>
        <ecNumber evidence="3">2.7.13.3</ecNumber>
    </recommendedName>
</protein>
<evidence type="ECO:0000259" key="15">
    <source>
        <dbReference type="PROSITE" id="PS50885"/>
    </source>
</evidence>
<dbReference type="GO" id="GO:0016020">
    <property type="term" value="C:membrane"/>
    <property type="evidence" value="ECO:0007669"/>
    <property type="project" value="UniProtKB-SubCell"/>
</dbReference>
<dbReference type="InterPro" id="IPR036097">
    <property type="entry name" value="HisK_dim/P_sf"/>
</dbReference>
<dbReference type="RefSeq" id="WP_145612356.1">
    <property type="nucleotide sequence ID" value="NZ_VITV01000007.1"/>
</dbReference>
<dbReference type="Pfam" id="PF02518">
    <property type="entry name" value="HATPase_c"/>
    <property type="match status" value="1"/>
</dbReference>
<dbReference type="SMART" id="SM00387">
    <property type="entry name" value="HATPase_c"/>
    <property type="match status" value="1"/>
</dbReference>
<keyword evidence="6" id="KW-0547">Nucleotide-binding</keyword>
<evidence type="ECO:0000259" key="14">
    <source>
        <dbReference type="PROSITE" id="PS50112"/>
    </source>
</evidence>
<dbReference type="Pfam" id="PF00512">
    <property type="entry name" value="HisKA"/>
    <property type="match status" value="1"/>
</dbReference>
<dbReference type="Gene3D" id="3.40.50.2300">
    <property type="match status" value="1"/>
</dbReference>
<dbReference type="AlphaFoldDB" id="A0A560JI11"/>
<dbReference type="Gene3D" id="3.30.450.20">
    <property type="entry name" value="PAS domain"/>
    <property type="match status" value="2"/>
</dbReference>
<evidence type="ECO:0000256" key="8">
    <source>
        <dbReference type="ARBA" id="ARBA00022840"/>
    </source>
</evidence>
<dbReference type="EMBL" id="VITV01000007">
    <property type="protein sequence ID" value="TWB70831.1"/>
    <property type="molecule type" value="Genomic_DNA"/>
</dbReference>
<dbReference type="GO" id="GO:0000155">
    <property type="term" value="F:phosphorelay sensor kinase activity"/>
    <property type="evidence" value="ECO:0007669"/>
    <property type="project" value="InterPro"/>
</dbReference>
<feature type="domain" description="Histidine kinase" evidence="12">
    <location>
        <begin position="567"/>
        <end position="800"/>
    </location>
</feature>
<reference evidence="16 17" key="1">
    <citation type="submission" date="2019-06" db="EMBL/GenBank/DDBJ databases">
        <title>Genomic Encyclopedia of Type Strains, Phase IV (KMG-V): Genome sequencing to study the core and pangenomes of soil and plant-associated prokaryotes.</title>
        <authorList>
            <person name="Whitman W."/>
        </authorList>
    </citation>
    <scope>NUCLEOTIDE SEQUENCE [LARGE SCALE GENOMIC DNA]</scope>
    <source>
        <strain evidence="16 17">BR 12005</strain>
    </source>
</reference>
<dbReference type="PROSITE" id="PS50110">
    <property type="entry name" value="RESPONSE_REGULATORY"/>
    <property type="match status" value="1"/>
</dbReference>
<dbReference type="SMART" id="SM00448">
    <property type="entry name" value="REC"/>
    <property type="match status" value="1"/>
</dbReference>
<dbReference type="SUPFAM" id="SSF55785">
    <property type="entry name" value="PYP-like sensor domain (PAS domain)"/>
    <property type="match status" value="1"/>
</dbReference>
<dbReference type="InterPro" id="IPR013656">
    <property type="entry name" value="PAS_4"/>
</dbReference>
<feature type="modified residue" description="4-aspartylphosphate" evidence="10">
    <location>
        <position position="874"/>
    </location>
</feature>
<dbReference type="CDD" id="cd00130">
    <property type="entry name" value="PAS"/>
    <property type="match status" value="1"/>
</dbReference>
<dbReference type="InterPro" id="IPR003594">
    <property type="entry name" value="HATPase_dom"/>
</dbReference>
<dbReference type="SMART" id="SM00091">
    <property type="entry name" value="PAS"/>
    <property type="match status" value="1"/>
</dbReference>
<dbReference type="PROSITE" id="PS50109">
    <property type="entry name" value="HIS_KIN"/>
    <property type="match status" value="1"/>
</dbReference>
<dbReference type="Pfam" id="PF00072">
    <property type="entry name" value="Response_reg"/>
    <property type="match status" value="1"/>
</dbReference>
<feature type="transmembrane region" description="Helical" evidence="11">
    <location>
        <begin position="336"/>
        <end position="360"/>
    </location>
</feature>
<evidence type="ECO:0000313" key="17">
    <source>
        <dbReference type="Proteomes" id="UP000320516"/>
    </source>
</evidence>
<dbReference type="CDD" id="cd12913">
    <property type="entry name" value="PDC1_MCP_like"/>
    <property type="match status" value="1"/>
</dbReference>
<sequence>MSLRPDAHSERTPLAQGSITTRLLLILVPLVLLAAAGTAFVAVRTSRAVVERFAVDYGQDLADKQAGEIAAITREKIAFVEGLARQVESMVATGTSDRRLVAKYIERTAVAHPNLVGFWFLAEPDFMGPDQAFKDGDPTLGLPESGRFATYYVADGQGGVKASEIRSDFYHDEYYTRPAQSRVRQAIPPYLYTVLGRPVWMISYTIPVIVNGRLIGVAGTDLSLEARAQELDNRRPLGGNIYMINREANWTYHPDHTLLATKATVGEGAQFQLSADELAKVLKVQPYEVERLDKNGLRIRRYAVPMVFFEGDSRRLLLLDVPVQGLSAPFAGIGTAIMLAALATGLLVSLVLVAAVRAIIGVPLARMARTIDLLDKGQAVAVPDTGRNDEIGGIARALDRFRGTLAERDRLRAQVEERTTALERMLAGVGAAQDAIVLFDRDYTVLYANPAAISLLGAPDEAAVVGQYWRNLLTPETVARSEEGYQRRRADLMSTGYAHMVSETWESIWGRTMEAYETTLSLRPNGDIVMVLRDVSNARRVAREREELQRQVLQQDKMEAIGRLAGGVAHDFNNLLGAMLGYVEFLLDDLDPQDKAHSYVARINAVGKRAKELVGQILTFARSDKGELQAVSPVAVLEDARGILRSAVPATTEMSFQIAGSVPNVRANPTQLVQVLMNLVINAHDARRGEGGRIRIRLFPGPAPEDARVREGRWTEHEALPFDKARPHVVLEVEDEGHGMTMEVMTRLFEPFFTTKGKGRGTGLGMPVVYGIVRAHGGGMTVMSAEGEGALLRVLLPVGGPGAVAAPMLASAAVKAAPHRRLRILVVDDAAEMGDMLLEGLSRRGHEVAICETPAEALEVFEENPLAFDAVVSDQTMPGMTGMALIALLKTRRPDLPCVLYTGYSERSDEKAVLAGGADAFFLKPVVVERLAAKLETLCTVRPGGPHKV</sequence>
<evidence type="ECO:0000256" key="11">
    <source>
        <dbReference type="SAM" id="Phobius"/>
    </source>
</evidence>
<dbReference type="PRINTS" id="PR00344">
    <property type="entry name" value="BCTRLSENSOR"/>
</dbReference>
<evidence type="ECO:0000256" key="5">
    <source>
        <dbReference type="ARBA" id="ARBA00022679"/>
    </source>
</evidence>
<comment type="caution">
    <text evidence="16">The sequence shown here is derived from an EMBL/GenBank/DDBJ whole genome shotgun (WGS) entry which is preliminary data.</text>
</comment>
<evidence type="ECO:0000256" key="9">
    <source>
        <dbReference type="ARBA" id="ARBA00023012"/>
    </source>
</evidence>
<organism evidence="16 17">
    <name type="scientific">Nitrospirillum amazonense</name>
    <dbReference type="NCBI Taxonomy" id="28077"/>
    <lineage>
        <taxon>Bacteria</taxon>
        <taxon>Pseudomonadati</taxon>
        <taxon>Pseudomonadota</taxon>
        <taxon>Alphaproteobacteria</taxon>
        <taxon>Rhodospirillales</taxon>
        <taxon>Azospirillaceae</taxon>
        <taxon>Nitrospirillum</taxon>
    </lineage>
</organism>
<evidence type="ECO:0000256" key="7">
    <source>
        <dbReference type="ARBA" id="ARBA00022777"/>
    </source>
</evidence>
<evidence type="ECO:0000259" key="13">
    <source>
        <dbReference type="PROSITE" id="PS50110"/>
    </source>
</evidence>
<evidence type="ECO:0000259" key="12">
    <source>
        <dbReference type="PROSITE" id="PS50109"/>
    </source>
</evidence>
<keyword evidence="11" id="KW-1133">Transmembrane helix</keyword>
<dbReference type="Gene3D" id="1.10.287.130">
    <property type="match status" value="1"/>
</dbReference>
<dbReference type="GO" id="GO:0005524">
    <property type="term" value="F:ATP binding"/>
    <property type="evidence" value="ECO:0007669"/>
    <property type="project" value="UniProtKB-KW"/>
</dbReference>
<dbReference type="Gene3D" id="6.10.340.10">
    <property type="match status" value="1"/>
</dbReference>